<protein>
    <recommendedName>
        <fullName evidence="8">Uracil-DNA glycosylase-like domain-containing protein</fullName>
    </recommendedName>
</protein>
<evidence type="ECO:0000256" key="5">
    <source>
        <dbReference type="ARBA" id="ARBA00023004"/>
    </source>
</evidence>
<reference evidence="9 10" key="1">
    <citation type="submission" date="2016-10" db="EMBL/GenBank/DDBJ databases">
        <title>Paenibacillus species isolates.</title>
        <authorList>
            <person name="Beno S.M."/>
        </authorList>
    </citation>
    <scope>NUCLEOTIDE SEQUENCE [LARGE SCALE GENOMIC DNA]</scope>
    <source>
        <strain evidence="9 10">FSL H7-0710</strain>
    </source>
</reference>
<dbReference type="SMART" id="SM00986">
    <property type="entry name" value="UDG"/>
    <property type="match status" value="1"/>
</dbReference>
<dbReference type="Gene3D" id="3.40.470.10">
    <property type="entry name" value="Uracil-DNA glycosylase-like domain"/>
    <property type="match status" value="1"/>
</dbReference>
<evidence type="ECO:0000256" key="7">
    <source>
        <dbReference type="ARBA" id="ARBA00023204"/>
    </source>
</evidence>
<evidence type="ECO:0000256" key="1">
    <source>
        <dbReference type="ARBA" id="ARBA00022485"/>
    </source>
</evidence>
<comment type="caution">
    <text evidence="9">The sequence shown here is derived from an EMBL/GenBank/DDBJ whole genome shotgun (WGS) entry which is preliminary data.</text>
</comment>
<name>A0A1R0Y5N7_9BACL</name>
<dbReference type="InterPro" id="IPR051536">
    <property type="entry name" value="UDG_Type-4/5"/>
</dbReference>
<dbReference type="OrthoDB" id="5290748at2"/>
<dbReference type="GO" id="GO:0046872">
    <property type="term" value="F:metal ion binding"/>
    <property type="evidence" value="ECO:0007669"/>
    <property type="project" value="UniProtKB-KW"/>
</dbReference>
<feature type="domain" description="Uracil-DNA glycosylase-like" evidence="8">
    <location>
        <begin position="29"/>
        <end position="187"/>
    </location>
</feature>
<dbReference type="GO" id="GO:0006281">
    <property type="term" value="P:DNA repair"/>
    <property type="evidence" value="ECO:0007669"/>
    <property type="project" value="UniProtKB-KW"/>
</dbReference>
<dbReference type="SUPFAM" id="SSF52141">
    <property type="entry name" value="Uracil-DNA glycosylase-like"/>
    <property type="match status" value="1"/>
</dbReference>
<keyword evidence="6" id="KW-0411">Iron-sulfur</keyword>
<evidence type="ECO:0000256" key="2">
    <source>
        <dbReference type="ARBA" id="ARBA00022723"/>
    </source>
</evidence>
<dbReference type="Pfam" id="PF03167">
    <property type="entry name" value="UDG"/>
    <property type="match status" value="1"/>
</dbReference>
<keyword evidence="1" id="KW-0004">4Fe-4S</keyword>
<dbReference type="EMBL" id="MPTC01000004">
    <property type="protein sequence ID" value="OMD42661.1"/>
    <property type="molecule type" value="Genomic_DNA"/>
</dbReference>
<keyword evidence="3" id="KW-0227">DNA damage</keyword>
<dbReference type="RefSeq" id="WP_076118154.1">
    <property type="nucleotide sequence ID" value="NZ_MPTC01000004.1"/>
</dbReference>
<keyword evidence="5" id="KW-0408">Iron</keyword>
<dbReference type="CDD" id="cd10030">
    <property type="entry name" value="UDG-F4_TTUDGA_SPO1dp_like"/>
    <property type="match status" value="1"/>
</dbReference>
<accession>A0A1R0Y5N7</accession>
<evidence type="ECO:0000256" key="3">
    <source>
        <dbReference type="ARBA" id="ARBA00022763"/>
    </source>
</evidence>
<dbReference type="AlphaFoldDB" id="A0A1R0Y5N7"/>
<evidence type="ECO:0000313" key="10">
    <source>
        <dbReference type="Proteomes" id="UP000187439"/>
    </source>
</evidence>
<dbReference type="Proteomes" id="UP000187439">
    <property type="component" value="Unassembled WGS sequence"/>
</dbReference>
<organism evidence="9 10">
    <name type="scientific">Paenibacillus odorifer</name>
    <dbReference type="NCBI Taxonomy" id="189426"/>
    <lineage>
        <taxon>Bacteria</taxon>
        <taxon>Bacillati</taxon>
        <taxon>Bacillota</taxon>
        <taxon>Bacilli</taxon>
        <taxon>Bacillales</taxon>
        <taxon>Paenibacillaceae</taxon>
        <taxon>Paenibacillus</taxon>
    </lineage>
</organism>
<dbReference type="InterPro" id="IPR005122">
    <property type="entry name" value="Uracil-DNA_glycosylase-like"/>
</dbReference>
<dbReference type="InterPro" id="IPR036895">
    <property type="entry name" value="Uracil-DNA_glycosylase-like_sf"/>
</dbReference>
<dbReference type="GO" id="GO:0051539">
    <property type="term" value="F:4 iron, 4 sulfur cluster binding"/>
    <property type="evidence" value="ECO:0007669"/>
    <property type="project" value="UniProtKB-KW"/>
</dbReference>
<dbReference type="GO" id="GO:0097506">
    <property type="term" value="F:deaminated base DNA N-glycosylase activity"/>
    <property type="evidence" value="ECO:0007669"/>
    <property type="project" value="UniProtKB-ARBA"/>
</dbReference>
<keyword evidence="4" id="KW-0378">Hydrolase</keyword>
<gene>
    <name evidence="9" type="ORF">BSK52_07625</name>
</gene>
<keyword evidence="7" id="KW-0234">DNA repair</keyword>
<evidence type="ECO:0000259" key="8">
    <source>
        <dbReference type="SMART" id="SM00986"/>
    </source>
</evidence>
<evidence type="ECO:0000256" key="6">
    <source>
        <dbReference type="ARBA" id="ARBA00023014"/>
    </source>
</evidence>
<proteinExistence type="predicted"/>
<dbReference type="PANTHER" id="PTHR33693">
    <property type="entry name" value="TYPE-5 URACIL-DNA GLYCOSYLASE"/>
    <property type="match status" value="1"/>
</dbReference>
<sequence length="196" mass="22662">MLEEFLERIENKDCPNCPRMSMCKPVLQITELDIKKPIMFIAEAPGRLGAEISRIPLYGDQTGNNFDELLLKAELNRQQCYITNAVLCVPIDERGNNSTPKESEIRNCSGLLLEQIQIIKPRLIVTLGKSALMALYKIRKHQIQLPIINEKPSVHDWNVLKVLALYHPSPKVMNMFRNKEKQYADYKVIQDWLKEN</sequence>
<keyword evidence="2" id="KW-0479">Metal-binding</keyword>
<dbReference type="SMART" id="SM00987">
    <property type="entry name" value="UreE_C"/>
    <property type="match status" value="1"/>
</dbReference>
<evidence type="ECO:0000313" key="9">
    <source>
        <dbReference type="EMBL" id="OMD42661.1"/>
    </source>
</evidence>
<evidence type="ECO:0000256" key="4">
    <source>
        <dbReference type="ARBA" id="ARBA00022801"/>
    </source>
</evidence>